<feature type="compositionally biased region" description="Basic residues" evidence="9">
    <location>
        <begin position="228"/>
        <end position="246"/>
    </location>
</feature>
<dbReference type="GO" id="GO:0042802">
    <property type="term" value="F:identical protein binding"/>
    <property type="evidence" value="ECO:0007669"/>
    <property type="project" value="UniProtKB-ARBA"/>
</dbReference>
<dbReference type="STRING" id="1121321.SAMN04488530_10665"/>
<dbReference type="RefSeq" id="WP_330392741.1">
    <property type="nucleotide sequence ID" value="NZ_BAABCH010000022.1"/>
</dbReference>
<evidence type="ECO:0000313" key="11">
    <source>
        <dbReference type="EMBL" id="SHG73336.1"/>
    </source>
</evidence>
<protein>
    <recommendedName>
        <fullName evidence="2">non-specific protein-tyrosine kinase</fullName>
        <ecNumber evidence="2">2.7.10.2</ecNumber>
    </recommendedName>
</protein>
<feature type="region of interest" description="Disordered" evidence="9">
    <location>
        <begin position="224"/>
        <end position="246"/>
    </location>
</feature>
<dbReference type="Proteomes" id="UP000243255">
    <property type="component" value="Unassembled WGS sequence"/>
</dbReference>
<evidence type="ECO:0000256" key="5">
    <source>
        <dbReference type="ARBA" id="ARBA00022777"/>
    </source>
</evidence>
<organism evidence="11 12">
    <name type="scientific">Asaccharospora irregularis DSM 2635</name>
    <dbReference type="NCBI Taxonomy" id="1121321"/>
    <lineage>
        <taxon>Bacteria</taxon>
        <taxon>Bacillati</taxon>
        <taxon>Bacillota</taxon>
        <taxon>Clostridia</taxon>
        <taxon>Peptostreptococcales</taxon>
        <taxon>Peptostreptococcaceae</taxon>
        <taxon>Asaccharospora</taxon>
    </lineage>
</organism>
<dbReference type="NCBIfam" id="TIGR01007">
    <property type="entry name" value="eps_fam"/>
    <property type="match status" value="1"/>
</dbReference>
<dbReference type="PANTHER" id="PTHR32309:SF13">
    <property type="entry name" value="FERRIC ENTEROBACTIN TRANSPORT PROTEIN FEPE"/>
    <property type="match status" value="1"/>
</dbReference>
<evidence type="ECO:0000256" key="6">
    <source>
        <dbReference type="ARBA" id="ARBA00022840"/>
    </source>
</evidence>
<reference evidence="12" key="1">
    <citation type="submission" date="2016-11" db="EMBL/GenBank/DDBJ databases">
        <authorList>
            <person name="Varghese N."/>
            <person name="Submissions S."/>
        </authorList>
    </citation>
    <scope>NUCLEOTIDE SEQUENCE [LARGE SCALE GENOMIC DNA]</scope>
    <source>
        <strain evidence="12">DSM 2635</strain>
    </source>
</reference>
<feature type="domain" description="AAA" evidence="10">
    <location>
        <begin position="36"/>
        <end position="177"/>
    </location>
</feature>
<dbReference type="EC" id="2.7.10.2" evidence="2"/>
<comment type="similarity">
    <text evidence="1">Belongs to the CpsD/CapB family.</text>
</comment>
<dbReference type="InterPro" id="IPR027417">
    <property type="entry name" value="P-loop_NTPase"/>
</dbReference>
<keyword evidence="3" id="KW-0808">Transferase</keyword>
<evidence type="ECO:0000256" key="3">
    <source>
        <dbReference type="ARBA" id="ARBA00022679"/>
    </source>
</evidence>
<dbReference type="InterPro" id="IPR005702">
    <property type="entry name" value="Wzc-like_C"/>
</dbReference>
<evidence type="ECO:0000256" key="8">
    <source>
        <dbReference type="ARBA" id="ARBA00051245"/>
    </source>
</evidence>
<name>A0A1M5M7V5_9FIRM</name>
<proteinExistence type="inferred from homology"/>
<dbReference type="PANTHER" id="PTHR32309">
    <property type="entry name" value="TYROSINE-PROTEIN KINASE"/>
    <property type="match status" value="1"/>
</dbReference>
<dbReference type="Pfam" id="PF13614">
    <property type="entry name" value="AAA_31"/>
    <property type="match status" value="1"/>
</dbReference>
<dbReference type="CDD" id="cd05387">
    <property type="entry name" value="BY-kinase"/>
    <property type="match status" value="1"/>
</dbReference>
<dbReference type="InterPro" id="IPR025669">
    <property type="entry name" value="AAA_dom"/>
</dbReference>
<evidence type="ECO:0000259" key="10">
    <source>
        <dbReference type="Pfam" id="PF13614"/>
    </source>
</evidence>
<keyword evidence="6" id="KW-0067">ATP-binding</keyword>
<evidence type="ECO:0000313" key="12">
    <source>
        <dbReference type="Proteomes" id="UP000243255"/>
    </source>
</evidence>
<evidence type="ECO:0000256" key="9">
    <source>
        <dbReference type="SAM" id="MobiDB-lite"/>
    </source>
</evidence>
<accession>A0A1M5M7V5</accession>
<evidence type="ECO:0000256" key="2">
    <source>
        <dbReference type="ARBA" id="ARBA00011903"/>
    </source>
</evidence>
<gene>
    <name evidence="11" type="ORF">SAMN04488530_10665</name>
</gene>
<dbReference type="GO" id="GO:0004715">
    <property type="term" value="F:non-membrane spanning protein tyrosine kinase activity"/>
    <property type="evidence" value="ECO:0007669"/>
    <property type="project" value="UniProtKB-EC"/>
</dbReference>
<sequence length="246" mass="27772">MSRIISIEDSKSPIAEAYREIRTNIEFSNIDSEKKVILTTSSRANEGKSTVLSNLAVTFANLDKKVLIIDGDLRNPTIHKTFGLSNIYGLTDILLEKLNFMECVQPSGITDLHILACGDIPPNPSEMLASNKMKTFLEIIRERYDYIFIDAPPIGVVTDAGIISGYSDGVIFVVESNGADIEQIKMAKERLLNINAKILGVVLNKFDNKKSGYDYYNYYYQQDETSKKGRKERKKDKKKAGRKSWR</sequence>
<dbReference type="GO" id="GO:0005524">
    <property type="term" value="F:ATP binding"/>
    <property type="evidence" value="ECO:0007669"/>
    <property type="project" value="UniProtKB-KW"/>
</dbReference>
<dbReference type="SUPFAM" id="SSF52540">
    <property type="entry name" value="P-loop containing nucleoside triphosphate hydrolases"/>
    <property type="match status" value="1"/>
</dbReference>
<dbReference type="AlphaFoldDB" id="A0A1M5M7V5"/>
<dbReference type="FunFam" id="3.40.50.300:FF:000527">
    <property type="entry name" value="Tyrosine-protein kinase etk"/>
    <property type="match status" value="1"/>
</dbReference>
<comment type="catalytic activity">
    <reaction evidence="8">
        <text>L-tyrosyl-[protein] + ATP = O-phospho-L-tyrosyl-[protein] + ADP + H(+)</text>
        <dbReference type="Rhea" id="RHEA:10596"/>
        <dbReference type="Rhea" id="RHEA-COMP:10136"/>
        <dbReference type="Rhea" id="RHEA-COMP:20101"/>
        <dbReference type="ChEBI" id="CHEBI:15378"/>
        <dbReference type="ChEBI" id="CHEBI:30616"/>
        <dbReference type="ChEBI" id="CHEBI:46858"/>
        <dbReference type="ChEBI" id="CHEBI:61978"/>
        <dbReference type="ChEBI" id="CHEBI:456216"/>
        <dbReference type="EC" id="2.7.10.2"/>
    </reaction>
</comment>
<keyword evidence="5" id="KW-0418">Kinase</keyword>
<dbReference type="GO" id="GO:0005886">
    <property type="term" value="C:plasma membrane"/>
    <property type="evidence" value="ECO:0007669"/>
    <property type="project" value="TreeGrafter"/>
</dbReference>
<evidence type="ECO:0000256" key="4">
    <source>
        <dbReference type="ARBA" id="ARBA00022741"/>
    </source>
</evidence>
<dbReference type="Gene3D" id="3.40.50.300">
    <property type="entry name" value="P-loop containing nucleotide triphosphate hydrolases"/>
    <property type="match status" value="1"/>
</dbReference>
<dbReference type="InterPro" id="IPR050445">
    <property type="entry name" value="Bact_polysacc_biosynth/exp"/>
</dbReference>
<keyword evidence="7" id="KW-0829">Tyrosine-protein kinase</keyword>
<keyword evidence="4" id="KW-0547">Nucleotide-binding</keyword>
<keyword evidence="12" id="KW-1185">Reference proteome</keyword>
<evidence type="ECO:0000256" key="1">
    <source>
        <dbReference type="ARBA" id="ARBA00007316"/>
    </source>
</evidence>
<evidence type="ECO:0000256" key="7">
    <source>
        <dbReference type="ARBA" id="ARBA00023137"/>
    </source>
</evidence>
<dbReference type="EMBL" id="FQWX01000006">
    <property type="protein sequence ID" value="SHG73336.1"/>
    <property type="molecule type" value="Genomic_DNA"/>
</dbReference>